<organism evidence="1 2">
    <name type="scientific">Violaceomyces palustris</name>
    <dbReference type="NCBI Taxonomy" id="1673888"/>
    <lineage>
        <taxon>Eukaryota</taxon>
        <taxon>Fungi</taxon>
        <taxon>Dikarya</taxon>
        <taxon>Basidiomycota</taxon>
        <taxon>Ustilaginomycotina</taxon>
        <taxon>Ustilaginomycetes</taxon>
        <taxon>Violaceomycetales</taxon>
        <taxon>Violaceomycetaceae</taxon>
        <taxon>Violaceomyces</taxon>
    </lineage>
</organism>
<dbReference type="EMBL" id="KZ820598">
    <property type="protein sequence ID" value="PWN46988.1"/>
    <property type="molecule type" value="Genomic_DNA"/>
</dbReference>
<protein>
    <submittedName>
        <fullName evidence="1">Uncharacterized protein</fullName>
    </submittedName>
</protein>
<reference evidence="1 2" key="1">
    <citation type="journal article" date="2018" name="Mol. Biol. Evol.">
        <title>Broad Genomic Sampling Reveals a Smut Pathogenic Ancestry of the Fungal Clade Ustilaginomycotina.</title>
        <authorList>
            <person name="Kijpornyongpan T."/>
            <person name="Mondo S.J."/>
            <person name="Barry K."/>
            <person name="Sandor L."/>
            <person name="Lee J."/>
            <person name="Lipzen A."/>
            <person name="Pangilinan J."/>
            <person name="LaButti K."/>
            <person name="Hainaut M."/>
            <person name="Henrissat B."/>
            <person name="Grigoriev I.V."/>
            <person name="Spatafora J.W."/>
            <person name="Aime M.C."/>
        </authorList>
    </citation>
    <scope>NUCLEOTIDE SEQUENCE [LARGE SCALE GENOMIC DNA]</scope>
    <source>
        <strain evidence="1 2">SA 807</strain>
    </source>
</reference>
<gene>
    <name evidence="1" type="ORF">IE53DRAFT_278554</name>
</gene>
<dbReference type="Proteomes" id="UP000245626">
    <property type="component" value="Unassembled WGS sequence"/>
</dbReference>
<evidence type="ECO:0000313" key="1">
    <source>
        <dbReference type="EMBL" id="PWN46988.1"/>
    </source>
</evidence>
<sequence length="233" mass="26348">MVSRINCRVPLTIVDDHSKCPRKESRNQEIQRFETTDHLDSFLLKAVGGDEEMVSSGVNLTLLDFHQENVGESDRPEGGVESESMTPEEGRGFGFGEIRRLDGGDRIKIHHYRMRTKGAFQEGEAEEIRRLLSSVFEVLRGGENKKTRRRREWLMKRKSVKETSQSRIQRGGGSGWEGEGKIDSSSDRKKEESKEAEGGSDHDGQGHRYFLLGQSPQTVGTCVALLRLKNWSV</sequence>
<accession>A0ACD0NME3</accession>
<name>A0ACD0NME3_9BASI</name>
<proteinExistence type="predicted"/>
<evidence type="ECO:0000313" key="2">
    <source>
        <dbReference type="Proteomes" id="UP000245626"/>
    </source>
</evidence>
<keyword evidence="2" id="KW-1185">Reference proteome</keyword>